<evidence type="ECO:0000259" key="2">
    <source>
        <dbReference type="Pfam" id="PF00496"/>
    </source>
</evidence>
<dbReference type="InterPro" id="IPR039424">
    <property type="entry name" value="SBP_5"/>
</dbReference>
<dbReference type="PANTHER" id="PTHR30290:SF65">
    <property type="entry name" value="MONOACYL PHOSPHATIDYLINOSITOL TETRAMANNOSIDE-BINDING PROTEIN LPQW-RELATED"/>
    <property type="match status" value="1"/>
</dbReference>
<accession>A0A852W3L4</accession>
<dbReference type="GO" id="GO:1904680">
    <property type="term" value="F:peptide transmembrane transporter activity"/>
    <property type="evidence" value="ECO:0007669"/>
    <property type="project" value="TreeGrafter"/>
</dbReference>
<proteinExistence type="predicted"/>
<feature type="signal peptide" evidence="1">
    <location>
        <begin position="1"/>
        <end position="22"/>
    </location>
</feature>
<dbReference type="RefSeq" id="WP_179761732.1">
    <property type="nucleotide sequence ID" value="NZ_BAAAJZ010000003.1"/>
</dbReference>
<organism evidence="3 4">
    <name type="scientific">Pseudonocardia alni</name>
    <name type="common">Amycolata alni</name>
    <dbReference type="NCBI Taxonomy" id="33907"/>
    <lineage>
        <taxon>Bacteria</taxon>
        <taxon>Bacillati</taxon>
        <taxon>Actinomycetota</taxon>
        <taxon>Actinomycetes</taxon>
        <taxon>Pseudonocardiales</taxon>
        <taxon>Pseudonocardiaceae</taxon>
        <taxon>Pseudonocardia</taxon>
    </lineage>
</organism>
<dbReference type="InterPro" id="IPR030678">
    <property type="entry name" value="Peptide/Ni-bd"/>
</dbReference>
<keyword evidence="1" id="KW-0732">Signal</keyword>
<dbReference type="Gene3D" id="3.40.190.10">
    <property type="entry name" value="Periplasmic binding protein-like II"/>
    <property type="match status" value="1"/>
</dbReference>
<feature type="domain" description="Solute-binding protein family 5" evidence="2">
    <location>
        <begin position="78"/>
        <end position="405"/>
    </location>
</feature>
<keyword evidence="4" id="KW-1185">Reference proteome</keyword>
<comment type="caution">
    <text evidence="3">The sequence shown here is derived from an EMBL/GenBank/DDBJ whole genome shotgun (WGS) entry which is preliminary data.</text>
</comment>
<dbReference type="InterPro" id="IPR000914">
    <property type="entry name" value="SBP_5_dom"/>
</dbReference>
<evidence type="ECO:0000256" key="1">
    <source>
        <dbReference type="SAM" id="SignalP"/>
    </source>
</evidence>
<dbReference type="AlphaFoldDB" id="A0A852W3L4"/>
<dbReference type="GO" id="GO:0042597">
    <property type="term" value="C:periplasmic space"/>
    <property type="evidence" value="ECO:0007669"/>
    <property type="project" value="UniProtKB-ARBA"/>
</dbReference>
<dbReference type="PANTHER" id="PTHR30290">
    <property type="entry name" value="PERIPLASMIC BINDING COMPONENT OF ABC TRANSPORTER"/>
    <property type="match status" value="1"/>
</dbReference>
<name>A0A852W3L4_PSEA5</name>
<reference evidence="3 4" key="1">
    <citation type="submission" date="2020-07" db="EMBL/GenBank/DDBJ databases">
        <title>Sequencing the genomes of 1000 actinobacteria strains.</title>
        <authorList>
            <person name="Klenk H.-P."/>
        </authorList>
    </citation>
    <scope>NUCLEOTIDE SEQUENCE [LARGE SCALE GENOMIC DNA]</scope>
    <source>
        <strain evidence="3 4">DSM 44749</strain>
    </source>
</reference>
<dbReference type="PROSITE" id="PS51257">
    <property type="entry name" value="PROKAR_LIPOPROTEIN"/>
    <property type="match status" value="1"/>
</dbReference>
<evidence type="ECO:0000313" key="4">
    <source>
        <dbReference type="Proteomes" id="UP000549695"/>
    </source>
</evidence>
<dbReference type="PIRSF" id="PIRSF002741">
    <property type="entry name" value="MppA"/>
    <property type="match status" value="1"/>
</dbReference>
<protein>
    <submittedName>
        <fullName evidence="3">Peptide/nickel transport system substrate-binding protein</fullName>
    </submittedName>
</protein>
<evidence type="ECO:0000313" key="3">
    <source>
        <dbReference type="EMBL" id="NYG03339.1"/>
    </source>
</evidence>
<dbReference type="Proteomes" id="UP000549695">
    <property type="component" value="Unassembled WGS sequence"/>
</dbReference>
<dbReference type="Gene3D" id="3.10.105.10">
    <property type="entry name" value="Dipeptide-binding Protein, Domain 3"/>
    <property type="match status" value="1"/>
</dbReference>
<feature type="chain" id="PRO_5032800557" evidence="1">
    <location>
        <begin position="23"/>
        <end position="507"/>
    </location>
</feature>
<dbReference type="Pfam" id="PF00496">
    <property type="entry name" value="SBP_bac_5"/>
    <property type="match status" value="1"/>
</dbReference>
<dbReference type="GeneID" id="98053332"/>
<dbReference type="SUPFAM" id="SSF53850">
    <property type="entry name" value="Periplasmic binding protein-like II"/>
    <property type="match status" value="1"/>
</dbReference>
<dbReference type="PROSITE" id="PS51318">
    <property type="entry name" value="TAT"/>
    <property type="match status" value="1"/>
</dbReference>
<dbReference type="GO" id="GO:0015833">
    <property type="term" value="P:peptide transport"/>
    <property type="evidence" value="ECO:0007669"/>
    <property type="project" value="TreeGrafter"/>
</dbReference>
<dbReference type="GO" id="GO:0043190">
    <property type="term" value="C:ATP-binding cassette (ABC) transporter complex"/>
    <property type="evidence" value="ECO:0007669"/>
    <property type="project" value="InterPro"/>
</dbReference>
<dbReference type="InterPro" id="IPR006311">
    <property type="entry name" value="TAT_signal"/>
</dbReference>
<gene>
    <name evidence="3" type="ORF">HDA37_003624</name>
</gene>
<sequence>MELTRRTFLGGAAALAAVPALAACGGGTGGGSERLRAAFPGGGSRESLDPHVVPQFVDQVRARATFDTLTGWSQDMTAEPRLAESVEPDAAGTRWRIRLRDTRWHDGRPLTADDVLFTFRRIADPATTASAASLFTRVDLTASRAAGPREVEVVLTAPDFTFPLWLGAPGSEIVAAGTTGFATPVGTGPFRFVSFTPGGPTVYTRNDAYWDGAPPAPGLELTPIDEEQARLGALLSGQVAYAHDLRPASARQVEAQGGRATLLTAPQSTTQFLNLRVDRPPFADPRVREAVRLGIDREALVRVVLLDTGQVGADLFGGPDLEYYPAGATAAPRDVGRARALLREAGAEGLAFELQTSGSDPNFQPAATLVAEQLREIGLAPTPRVLDAPTYFTTVRTSGVASFTRTGALPIPDFIGRRRLSSADNSNYTGYRSAEVDRLYAQAVANPDESARGADLTRIQTLLRDESGALVWGLSDWNVGVAAGVTGIEAAKPNSHLWGRFDKAAAG</sequence>
<dbReference type="CDD" id="cd08503">
    <property type="entry name" value="PBP2_NikA_DppA_OppA_like_17"/>
    <property type="match status" value="1"/>
</dbReference>
<dbReference type="EMBL" id="JACCCZ010000001">
    <property type="protein sequence ID" value="NYG03339.1"/>
    <property type="molecule type" value="Genomic_DNA"/>
</dbReference>